<name>A0AAJ1IB57_9SPIO</name>
<dbReference type="InterPro" id="IPR011335">
    <property type="entry name" value="Restrct_endonuc-II-like"/>
</dbReference>
<accession>A0AAJ1IB57</accession>
<dbReference type="InterPro" id="IPR007560">
    <property type="entry name" value="Restrct_endonuc_IV_Mrr"/>
</dbReference>
<organism evidence="2 3">
    <name type="scientific">Candidatus Thalassospirochaeta sargassi</name>
    <dbReference type="NCBI Taxonomy" id="3119039"/>
    <lineage>
        <taxon>Bacteria</taxon>
        <taxon>Pseudomonadati</taxon>
        <taxon>Spirochaetota</taxon>
        <taxon>Spirochaetia</taxon>
        <taxon>Spirochaetales</taxon>
        <taxon>Spirochaetaceae</taxon>
        <taxon>Candidatus Thalassospirochaeta</taxon>
    </lineage>
</organism>
<sequence length="144" mass="15901">MERNTPAFFEFLVLDLLSKMGYGKGQVTGRSGDGGIDGFISQDALGIEKIYFQAKRFTGGNKVSASMVRDFVGSLDLRGVTKGVFITSTDFPTNTEQVLAGTHKSIILINQEKLLSLMIQYNVGVSVEKIYEVKKIDSDYFPED</sequence>
<evidence type="ECO:0000313" key="3">
    <source>
        <dbReference type="Proteomes" id="UP001221217"/>
    </source>
</evidence>
<keyword evidence="2" id="KW-0540">Nuclease</keyword>
<evidence type="ECO:0000259" key="1">
    <source>
        <dbReference type="Pfam" id="PF04471"/>
    </source>
</evidence>
<dbReference type="GO" id="GO:0003677">
    <property type="term" value="F:DNA binding"/>
    <property type="evidence" value="ECO:0007669"/>
    <property type="project" value="InterPro"/>
</dbReference>
<dbReference type="SUPFAM" id="SSF52980">
    <property type="entry name" value="Restriction endonuclease-like"/>
    <property type="match status" value="1"/>
</dbReference>
<dbReference type="Pfam" id="PF04471">
    <property type="entry name" value="Mrr_cat"/>
    <property type="match status" value="1"/>
</dbReference>
<reference evidence="2 3" key="1">
    <citation type="submission" date="2022-12" db="EMBL/GenBank/DDBJ databases">
        <title>Metagenome assembled genome from gulf of manar.</title>
        <authorList>
            <person name="Kohli P."/>
            <person name="Pk S."/>
            <person name="Venkata Ramana C."/>
            <person name="Sasikala C."/>
        </authorList>
    </citation>
    <scope>NUCLEOTIDE SEQUENCE [LARGE SCALE GENOMIC DNA]</scope>
    <source>
        <strain evidence="2">JB008</strain>
    </source>
</reference>
<dbReference type="PANTHER" id="PTHR30015:SF7">
    <property type="entry name" value="TYPE IV METHYL-DIRECTED RESTRICTION ENZYME ECOKMRR"/>
    <property type="match status" value="1"/>
</dbReference>
<dbReference type="Proteomes" id="UP001221217">
    <property type="component" value="Unassembled WGS sequence"/>
</dbReference>
<proteinExistence type="predicted"/>
<keyword evidence="2" id="KW-0378">Hydrolase</keyword>
<evidence type="ECO:0000313" key="2">
    <source>
        <dbReference type="EMBL" id="MDC7225959.1"/>
    </source>
</evidence>
<dbReference type="PANTHER" id="PTHR30015">
    <property type="entry name" value="MRR RESTRICTION SYSTEM PROTEIN"/>
    <property type="match status" value="1"/>
</dbReference>
<feature type="domain" description="Restriction endonuclease type IV Mrr" evidence="1">
    <location>
        <begin position="3"/>
        <end position="118"/>
    </location>
</feature>
<dbReference type="EC" id="3.1.21.-" evidence="2"/>
<gene>
    <name evidence="2" type="ORF">PQJ61_04255</name>
</gene>
<dbReference type="GO" id="GO:0009307">
    <property type="term" value="P:DNA restriction-modification system"/>
    <property type="evidence" value="ECO:0007669"/>
    <property type="project" value="InterPro"/>
</dbReference>
<dbReference type="InterPro" id="IPR052906">
    <property type="entry name" value="Type_IV_Methyl-Rstrct_Enzyme"/>
</dbReference>
<dbReference type="AlphaFoldDB" id="A0AAJ1IB57"/>
<dbReference type="EMBL" id="JAQQAL010000010">
    <property type="protein sequence ID" value="MDC7225959.1"/>
    <property type="molecule type" value="Genomic_DNA"/>
</dbReference>
<keyword evidence="2" id="KW-0255">Endonuclease</keyword>
<dbReference type="Gene3D" id="3.40.1350.10">
    <property type="match status" value="1"/>
</dbReference>
<dbReference type="InterPro" id="IPR011856">
    <property type="entry name" value="tRNA_endonuc-like_dom_sf"/>
</dbReference>
<comment type="caution">
    <text evidence="2">The sequence shown here is derived from an EMBL/GenBank/DDBJ whole genome shotgun (WGS) entry which is preliminary data.</text>
</comment>
<protein>
    <submittedName>
        <fullName evidence="2">Restriction endonuclease</fullName>
        <ecNumber evidence="2">3.1.21.-</ecNumber>
    </submittedName>
</protein>
<dbReference type="GO" id="GO:0015666">
    <property type="term" value="F:restriction endodeoxyribonuclease activity"/>
    <property type="evidence" value="ECO:0007669"/>
    <property type="project" value="TreeGrafter"/>
</dbReference>